<proteinExistence type="predicted"/>
<dbReference type="GO" id="GO:0003677">
    <property type="term" value="F:DNA binding"/>
    <property type="evidence" value="ECO:0007669"/>
    <property type="project" value="InterPro"/>
</dbReference>
<organism evidence="2 3">
    <name type="scientific">Pectobacterium phage Ekidair</name>
    <dbReference type="NCBI Taxonomy" id="2489626"/>
    <lineage>
        <taxon>Viruses</taxon>
        <taxon>Duplodnaviria</taxon>
        <taxon>Heunggongvirae</taxon>
        <taxon>Uroviricota</taxon>
        <taxon>Caudoviricetes</taxon>
        <taxon>Autographivirales</taxon>
        <taxon>Autoscriptoviridae</taxon>
        <taxon>Corkvirinae</taxon>
        <taxon>Phimunavirus</taxon>
        <taxon>Phimunavirus lelidair</taxon>
    </lineage>
</organism>
<reference evidence="2 3" key="1">
    <citation type="submission" date="2018-10" db="EMBL/GenBank/DDBJ databases">
        <title>A novel 6-phage cocktail reduces Pectobacterium atrosepticum soft rot infection in potato tubers under simulated storage conditions.</title>
        <authorList>
            <person name="Carstens A.B."/>
        </authorList>
    </citation>
    <scope>NUCLEOTIDE SEQUENCE [LARGE SCALE GENOMIC DNA]</scope>
</reference>
<sequence length="154" mass="17583">MVEEYLTVDATSYTGLRWIKRKGSGPPAGAVAFTWTASKGRYYCGQLAGVRYQAHRVVFFLTHGYWPVSVDHLDGNTLNNNPSNLRAATLSENQHNRVSKGFYYSTKRNKYHAQIKLHGVVKYLGSFDTEQEARSVYLQAKEQYHPTAPKRCYK</sequence>
<feature type="domain" description="HNH nuclease" evidence="1">
    <location>
        <begin position="52"/>
        <end position="94"/>
    </location>
</feature>
<evidence type="ECO:0000313" key="2">
    <source>
        <dbReference type="EMBL" id="AZF94487.1"/>
    </source>
</evidence>
<accession>A0A3G8FI75</accession>
<dbReference type="InterPro" id="IPR044925">
    <property type="entry name" value="His-Me_finger_sf"/>
</dbReference>
<evidence type="ECO:0000313" key="3">
    <source>
        <dbReference type="Proteomes" id="UP000273825"/>
    </source>
</evidence>
<dbReference type="Gene3D" id="3.90.75.20">
    <property type="match status" value="1"/>
</dbReference>
<dbReference type="InterPro" id="IPR016177">
    <property type="entry name" value="DNA-bd_dom_sf"/>
</dbReference>
<dbReference type="InterPro" id="IPR003615">
    <property type="entry name" value="HNH_nuc"/>
</dbReference>
<dbReference type="SUPFAM" id="SSF54060">
    <property type="entry name" value="His-Me finger endonucleases"/>
    <property type="match status" value="1"/>
</dbReference>
<evidence type="ECO:0000259" key="1">
    <source>
        <dbReference type="Pfam" id="PF13392"/>
    </source>
</evidence>
<protein>
    <recommendedName>
        <fullName evidence="1">HNH nuclease domain-containing protein</fullName>
    </recommendedName>
</protein>
<dbReference type="Proteomes" id="UP000273825">
    <property type="component" value="Genome"/>
</dbReference>
<dbReference type="Pfam" id="PF13392">
    <property type="entry name" value="HNH_3"/>
    <property type="match status" value="1"/>
</dbReference>
<name>A0A3G8FI75_9CAUD</name>
<dbReference type="SUPFAM" id="SSF54171">
    <property type="entry name" value="DNA-binding domain"/>
    <property type="match status" value="1"/>
</dbReference>
<dbReference type="EMBL" id="MK095201">
    <property type="protein sequence ID" value="AZF94487.1"/>
    <property type="molecule type" value="Genomic_DNA"/>
</dbReference>